<evidence type="ECO:0000256" key="1">
    <source>
        <dbReference type="SAM" id="Phobius"/>
    </source>
</evidence>
<dbReference type="AlphaFoldDB" id="A0A942TQP2"/>
<keyword evidence="3" id="KW-1185">Reference proteome</keyword>
<organism evidence="2 3">
    <name type="scientific">Lederbergia citrisecunda</name>
    <dbReference type="NCBI Taxonomy" id="2833583"/>
    <lineage>
        <taxon>Bacteria</taxon>
        <taxon>Bacillati</taxon>
        <taxon>Bacillota</taxon>
        <taxon>Bacilli</taxon>
        <taxon>Bacillales</taxon>
        <taxon>Bacillaceae</taxon>
        <taxon>Lederbergia</taxon>
    </lineage>
</organism>
<sequence length="133" mass="15207">MHFINTYLVTLIVFFLIDILWLGFFAKNMYQEKLGFLLKTNVNWTAAIPFYLLFIAGMIFFVINPALAKNSALYALIIGGFFGLITYATYDMTNLATLKNWPLSITILDISWGTFLCAITSFISFFTVRTLIK</sequence>
<feature type="transmembrane region" description="Helical" evidence="1">
    <location>
        <begin position="71"/>
        <end position="90"/>
    </location>
</feature>
<evidence type="ECO:0000313" key="3">
    <source>
        <dbReference type="Proteomes" id="UP000682713"/>
    </source>
</evidence>
<dbReference type="EMBL" id="JAGYPJ010000001">
    <property type="protein sequence ID" value="MBS4201136.1"/>
    <property type="molecule type" value="Genomic_DNA"/>
</dbReference>
<name>A0A942TQP2_9BACI</name>
<keyword evidence="1" id="KW-1133">Transmembrane helix</keyword>
<feature type="transmembrane region" description="Helical" evidence="1">
    <location>
        <begin position="7"/>
        <end position="26"/>
    </location>
</feature>
<reference evidence="2 3" key="1">
    <citation type="submission" date="2021-05" db="EMBL/GenBank/DDBJ databases">
        <title>Novel Bacillus species.</title>
        <authorList>
            <person name="Liu G."/>
        </authorList>
    </citation>
    <scope>NUCLEOTIDE SEQUENCE [LARGE SCALE GENOMIC DNA]</scope>
    <source>
        <strain evidence="2 3">FJAT-49732</strain>
    </source>
</reference>
<feature type="transmembrane region" description="Helical" evidence="1">
    <location>
        <begin position="46"/>
        <end position="64"/>
    </location>
</feature>
<keyword evidence="1" id="KW-0472">Membrane</keyword>
<feature type="transmembrane region" description="Helical" evidence="1">
    <location>
        <begin position="110"/>
        <end position="132"/>
    </location>
</feature>
<dbReference type="Proteomes" id="UP000682713">
    <property type="component" value="Unassembled WGS sequence"/>
</dbReference>
<comment type="caution">
    <text evidence="2">The sequence shown here is derived from an EMBL/GenBank/DDBJ whole genome shotgun (WGS) entry which is preliminary data.</text>
</comment>
<dbReference type="InterPro" id="IPR018687">
    <property type="entry name" value="DUF2177_membr"/>
</dbReference>
<evidence type="ECO:0000313" key="2">
    <source>
        <dbReference type="EMBL" id="MBS4201136.1"/>
    </source>
</evidence>
<dbReference type="Pfam" id="PF09945">
    <property type="entry name" value="DUF2177"/>
    <property type="match status" value="1"/>
</dbReference>
<accession>A0A942TQP2</accession>
<keyword evidence="1" id="KW-0812">Transmembrane</keyword>
<proteinExistence type="predicted"/>
<gene>
    <name evidence="2" type="ORF">KHA93_15965</name>
</gene>
<protein>
    <submittedName>
        <fullName evidence="2">DUF2177 family protein</fullName>
    </submittedName>
</protein>